<evidence type="ECO:0000313" key="5">
    <source>
        <dbReference type="EMBL" id="MFC3965280.1"/>
    </source>
</evidence>
<dbReference type="SUPFAM" id="SSF46689">
    <property type="entry name" value="Homeodomain-like"/>
    <property type="match status" value="1"/>
</dbReference>
<evidence type="ECO:0000256" key="3">
    <source>
        <dbReference type="ARBA" id="ARBA00023163"/>
    </source>
</evidence>
<dbReference type="EMBL" id="JBHSAX010000019">
    <property type="protein sequence ID" value="MFC3965280.1"/>
    <property type="molecule type" value="Genomic_DNA"/>
</dbReference>
<dbReference type="InterPro" id="IPR009057">
    <property type="entry name" value="Homeodomain-like_sf"/>
</dbReference>
<evidence type="ECO:0000259" key="4">
    <source>
        <dbReference type="PROSITE" id="PS01124"/>
    </source>
</evidence>
<keyword evidence="2" id="KW-0238">DNA-binding</keyword>
<dbReference type="PANTHER" id="PTHR46796">
    <property type="entry name" value="HTH-TYPE TRANSCRIPTIONAL ACTIVATOR RHAS-RELATED"/>
    <property type="match status" value="1"/>
</dbReference>
<evidence type="ECO:0000313" key="6">
    <source>
        <dbReference type="Proteomes" id="UP001595696"/>
    </source>
</evidence>
<protein>
    <submittedName>
        <fullName evidence="5">Helix-turn-helix transcriptional regulator</fullName>
    </submittedName>
</protein>
<dbReference type="Pfam" id="PF12833">
    <property type="entry name" value="HTH_18"/>
    <property type="match status" value="1"/>
</dbReference>
<name>A0ABV8DYP7_9NOCA</name>
<keyword evidence="6" id="KW-1185">Reference proteome</keyword>
<dbReference type="RefSeq" id="WP_378615029.1">
    <property type="nucleotide sequence ID" value="NZ_JBHSAX010000019.1"/>
</dbReference>
<evidence type="ECO:0000256" key="1">
    <source>
        <dbReference type="ARBA" id="ARBA00023015"/>
    </source>
</evidence>
<accession>A0ABV8DYP7</accession>
<proteinExistence type="predicted"/>
<organism evidence="5 6">
    <name type="scientific">Nocardia jiangsuensis</name>
    <dbReference type="NCBI Taxonomy" id="1691563"/>
    <lineage>
        <taxon>Bacteria</taxon>
        <taxon>Bacillati</taxon>
        <taxon>Actinomycetota</taxon>
        <taxon>Actinomycetes</taxon>
        <taxon>Mycobacteriales</taxon>
        <taxon>Nocardiaceae</taxon>
        <taxon>Nocardia</taxon>
    </lineage>
</organism>
<dbReference type="InterPro" id="IPR050204">
    <property type="entry name" value="AraC_XylS_family_regulators"/>
</dbReference>
<dbReference type="SMART" id="SM00342">
    <property type="entry name" value="HTH_ARAC"/>
    <property type="match status" value="1"/>
</dbReference>
<dbReference type="PROSITE" id="PS01124">
    <property type="entry name" value="HTH_ARAC_FAMILY_2"/>
    <property type="match status" value="1"/>
</dbReference>
<dbReference type="PANTHER" id="PTHR46796:SF12">
    <property type="entry name" value="HTH-TYPE DNA-BINDING TRANSCRIPTIONAL ACTIVATOR EUTR"/>
    <property type="match status" value="1"/>
</dbReference>
<dbReference type="Gene3D" id="1.10.10.60">
    <property type="entry name" value="Homeodomain-like"/>
    <property type="match status" value="1"/>
</dbReference>
<keyword evidence="1" id="KW-0805">Transcription regulation</keyword>
<gene>
    <name evidence="5" type="ORF">ACFO0B_25105</name>
</gene>
<dbReference type="Proteomes" id="UP001595696">
    <property type="component" value="Unassembled WGS sequence"/>
</dbReference>
<keyword evidence="3" id="KW-0804">Transcription</keyword>
<dbReference type="InterPro" id="IPR018060">
    <property type="entry name" value="HTH_AraC"/>
</dbReference>
<comment type="caution">
    <text evidence="5">The sequence shown here is derived from an EMBL/GenBank/DDBJ whole genome shotgun (WGS) entry which is preliminary data.</text>
</comment>
<sequence>MPFTSTDLGVIADFMTRAYATARFGTAAGARESPTSVGRIQLGPAVRLDRLGFGTTMSWTVDPLGTWWVCAVRRGAVERTDAAGRTTAVAPGQLAGLGEVGNGGLRATGYDILSVDPRFLPRDTGPHGDDAPWRIGTRHLDPAGGVRLAAVLDHVRAAAEAGVLESPGVTASLAQYVAASVTEAFPADDNHEWDGDGGATDSETVQRAIAFLETHAHENITIGRVAAAAFVTPRAVQLAFRAHLDTTPLGYLKRIRLAGAHDQLQRAGSGDRQTVTSISQHWGFTHSGRFAIDYRHEYGHSPAETLQN</sequence>
<evidence type="ECO:0000256" key="2">
    <source>
        <dbReference type="ARBA" id="ARBA00023125"/>
    </source>
</evidence>
<reference evidence="6" key="1">
    <citation type="journal article" date="2019" name="Int. J. Syst. Evol. Microbiol.">
        <title>The Global Catalogue of Microorganisms (GCM) 10K type strain sequencing project: providing services to taxonomists for standard genome sequencing and annotation.</title>
        <authorList>
            <consortium name="The Broad Institute Genomics Platform"/>
            <consortium name="The Broad Institute Genome Sequencing Center for Infectious Disease"/>
            <person name="Wu L."/>
            <person name="Ma J."/>
        </authorList>
    </citation>
    <scope>NUCLEOTIDE SEQUENCE [LARGE SCALE GENOMIC DNA]</scope>
    <source>
        <strain evidence="6">CGMCC 4.7330</strain>
    </source>
</reference>
<feature type="domain" description="HTH araC/xylS-type" evidence="4">
    <location>
        <begin position="206"/>
        <end position="308"/>
    </location>
</feature>